<dbReference type="Pfam" id="PF03051">
    <property type="entry name" value="Peptidase_C1_2"/>
    <property type="match status" value="1"/>
</dbReference>
<evidence type="ECO:0000256" key="1">
    <source>
        <dbReference type="ARBA" id="ARBA00022670"/>
    </source>
</evidence>
<keyword evidence="3 4" id="KW-0788">Thiol protease</keyword>
<keyword evidence="5" id="KW-0732">Signal</keyword>
<dbReference type="GO" id="GO:0016787">
    <property type="term" value="F:hydrolase activity"/>
    <property type="evidence" value="ECO:0007669"/>
    <property type="project" value="UniProtKB-KW"/>
</dbReference>
<evidence type="ECO:0000256" key="2">
    <source>
        <dbReference type="ARBA" id="ARBA00022801"/>
    </source>
</evidence>
<feature type="chain" id="PRO_5045227300" description="Aminopeptidase" evidence="5">
    <location>
        <begin position="25"/>
        <end position="398"/>
    </location>
</feature>
<accession>A0ABY0L9M2</accession>
<dbReference type="PIRSF" id="PIRSF005700">
    <property type="entry name" value="PepC"/>
    <property type="match status" value="1"/>
</dbReference>
<dbReference type="Proteomes" id="UP000199307">
    <property type="component" value="Unassembled WGS sequence"/>
</dbReference>
<name>A0ABY0L9M2_9FLAO</name>
<dbReference type="InterPro" id="IPR004134">
    <property type="entry name" value="Peptidase_C1B"/>
</dbReference>
<evidence type="ECO:0000313" key="6">
    <source>
        <dbReference type="EMBL" id="SCX91405.1"/>
    </source>
</evidence>
<evidence type="ECO:0000313" key="7">
    <source>
        <dbReference type="Proteomes" id="UP000199307"/>
    </source>
</evidence>
<feature type="signal peptide" evidence="5">
    <location>
        <begin position="1"/>
        <end position="24"/>
    </location>
</feature>
<evidence type="ECO:0000256" key="4">
    <source>
        <dbReference type="PIRNR" id="PIRNR005700"/>
    </source>
</evidence>
<evidence type="ECO:0000256" key="3">
    <source>
        <dbReference type="ARBA" id="ARBA00022807"/>
    </source>
</evidence>
<dbReference type="PROSITE" id="PS00139">
    <property type="entry name" value="THIOL_PROTEASE_CYS"/>
    <property type="match status" value="1"/>
</dbReference>
<dbReference type="RefSeq" id="WP_091128896.1">
    <property type="nucleotide sequence ID" value="NZ_CP158864.1"/>
</dbReference>
<dbReference type="PANTHER" id="PTHR10363">
    <property type="entry name" value="BLEOMYCIN HYDROLASE"/>
    <property type="match status" value="1"/>
</dbReference>
<sequence>MNTFSFKSVFAASIFLAGTAGCFAQDILVNSLKLNASDKSKENFKFTEVINLGTTSVKSQGSSGTCWSYSTNSFLESEMIRLGKQPVELSQIYSARNVYVEKGINYVRMHGAITLGDGGALHDVINMYKKYGTVPREVYTGLNYGTDKNKFAEMSALIEGVLAAVVKNPNGELTPNWQKAYSAVIDSYLGKVPDNFTYKGKNYTPQSFAKEVVGINPDDYVEMSSFTNAPYYQKTTMMVPDNWSLDQVYNVKLNDMTDVIDNALKKGYTVAWATDVSEKSFSWKNGVAYVASKKFDDMTAEEKADMFNGPKAEPEITPEMRQAAFDNYTTTDDHGMHIIGLAKDQTGKEYYIVKNSWGETNDYKGFLFVTKNFVKYKTTALLVNKGGIPAEIAKKLGV</sequence>
<keyword evidence="2 4" id="KW-0378">Hydrolase</keyword>
<comment type="similarity">
    <text evidence="4">Belongs to the peptidase C1 family.</text>
</comment>
<comment type="caution">
    <text evidence="6">The sequence shown here is derived from an EMBL/GenBank/DDBJ whole genome shotgun (WGS) entry which is preliminary data.</text>
</comment>
<dbReference type="SUPFAM" id="SSF54001">
    <property type="entry name" value="Cysteine proteinases"/>
    <property type="match status" value="1"/>
</dbReference>
<proteinExistence type="inferred from homology"/>
<dbReference type="InterPro" id="IPR038765">
    <property type="entry name" value="Papain-like_cys_pep_sf"/>
</dbReference>
<keyword evidence="7" id="KW-1185">Reference proteome</keyword>
<keyword evidence="4" id="KW-0031">Aminopeptidase</keyword>
<dbReference type="PANTHER" id="PTHR10363:SF2">
    <property type="entry name" value="BLEOMYCIN HYDROLASE"/>
    <property type="match status" value="1"/>
</dbReference>
<organism evidence="6 7">
    <name type="scientific">Flavobacterium anhuiense</name>
    <dbReference type="NCBI Taxonomy" id="459526"/>
    <lineage>
        <taxon>Bacteria</taxon>
        <taxon>Pseudomonadati</taxon>
        <taxon>Bacteroidota</taxon>
        <taxon>Flavobacteriia</taxon>
        <taxon>Flavobacteriales</taxon>
        <taxon>Flavobacteriaceae</taxon>
        <taxon>Flavobacterium</taxon>
    </lineage>
</organism>
<keyword evidence="1 4" id="KW-0645">Protease</keyword>
<dbReference type="EMBL" id="FMVC01000001">
    <property type="protein sequence ID" value="SCX91405.1"/>
    <property type="molecule type" value="Genomic_DNA"/>
</dbReference>
<evidence type="ECO:0000256" key="5">
    <source>
        <dbReference type="SAM" id="SignalP"/>
    </source>
</evidence>
<reference evidence="6 7" key="1">
    <citation type="submission" date="2016-10" db="EMBL/GenBank/DDBJ databases">
        <authorList>
            <person name="Varghese N."/>
            <person name="Submissions S."/>
        </authorList>
    </citation>
    <scope>NUCLEOTIDE SEQUENCE [LARGE SCALE GENOMIC DNA]</scope>
    <source>
        <strain evidence="6 7">CGMCC 1.6859</strain>
    </source>
</reference>
<dbReference type="Gene3D" id="3.90.70.10">
    <property type="entry name" value="Cysteine proteinases"/>
    <property type="match status" value="1"/>
</dbReference>
<dbReference type="PROSITE" id="PS51257">
    <property type="entry name" value="PROKAR_LIPOPROTEIN"/>
    <property type="match status" value="1"/>
</dbReference>
<gene>
    <name evidence="6" type="ORF">SAMN02927916_0760</name>
</gene>
<dbReference type="InterPro" id="IPR000169">
    <property type="entry name" value="Pept_cys_AS"/>
</dbReference>
<protein>
    <recommendedName>
        <fullName evidence="4">Aminopeptidase</fullName>
    </recommendedName>
</protein>